<dbReference type="Proteomes" id="UP000717981">
    <property type="component" value="Unassembled WGS sequence"/>
</dbReference>
<evidence type="ECO:0000256" key="1">
    <source>
        <dbReference type="SAM" id="MobiDB-lite"/>
    </source>
</evidence>
<gene>
    <name evidence="2" type="ORF">CR938_08930</name>
</gene>
<name>A0A921NUY3_9GAMM</name>
<keyword evidence="3" id="KW-1185">Reference proteome</keyword>
<evidence type="ECO:0000313" key="2">
    <source>
        <dbReference type="EMBL" id="KAF1688665.1"/>
    </source>
</evidence>
<dbReference type="EMBL" id="PDWK01000040">
    <property type="protein sequence ID" value="KAF1688665.1"/>
    <property type="molecule type" value="Genomic_DNA"/>
</dbReference>
<comment type="caution">
    <text evidence="2">The sequence shown here is derived from an EMBL/GenBank/DDBJ whole genome shotgun (WGS) entry which is preliminary data.</text>
</comment>
<feature type="region of interest" description="Disordered" evidence="1">
    <location>
        <begin position="1"/>
        <end position="22"/>
    </location>
</feature>
<dbReference type="AlphaFoldDB" id="A0A921NUY3"/>
<accession>A0A921NUY3</accession>
<organism evidence="2 3">
    <name type="scientific">Pseudoxanthomonas taiwanensis</name>
    <dbReference type="NCBI Taxonomy" id="176598"/>
    <lineage>
        <taxon>Bacteria</taxon>
        <taxon>Pseudomonadati</taxon>
        <taxon>Pseudomonadota</taxon>
        <taxon>Gammaproteobacteria</taxon>
        <taxon>Lysobacterales</taxon>
        <taxon>Lysobacteraceae</taxon>
        <taxon>Pseudoxanthomonas</taxon>
    </lineage>
</organism>
<protein>
    <submittedName>
        <fullName evidence="2">Uncharacterized protein</fullName>
    </submittedName>
</protein>
<evidence type="ECO:0000313" key="3">
    <source>
        <dbReference type="Proteomes" id="UP000717981"/>
    </source>
</evidence>
<reference evidence="2" key="1">
    <citation type="submission" date="2017-10" db="EMBL/GenBank/DDBJ databases">
        <title>Whole genome sequencing of members of genus Pseudoxanthomonas.</title>
        <authorList>
            <person name="Kumar S."/>
            <person name="Bansal K."/>
            <person name="Kaur A."/>
            <person name="Patil P."/>
            <person name="Sharma S."/>
            <person name="Patil P.B."/>
        </authorList>
    </citation>
    <scope>NUCLEOTIDE SEQUENCE</scope>
    <source>
        <strain evidence="2">DSM 22914</strain>
    </source>
</reference>
<proteinExistence type="predicted"/>
<sequence length="76" mass="8458">MIGSGRWLTVAGRPVPHPDEYVPPPAEEARALLERADPSRPRFLELAREFDRTVARIHELAGAEERVPLGRDSMAA</sequence>